<sequence>MAAYYRGVGHCTTEPNLTTPTCSGFGGCVENTMSVRRKSLESSFDFIRLCAGGSLGVLQVCLTFKDGKSTENRTLHLNVEGNSLVRIGVIVAVFCVVSVCLIASTVIYTLRKKQLKKEDGDPDDLTYAVVTTVPQPNRRLVKEKVEEEVEYGHIKSAG</sequence>
<name>A0ABU7AGL3_9TELE</name>
<reference evidence="2 3" key="1">
    <citation type="submission" date="2021-07" db="EMBL/GenBank/DDBJ databases">
        <authorList>
            <person name="Palmer J.M."/>
        </authorList>
    </citation>
    <scope>NUCLEOTIDE SEQUENCE [LARGE SCALE GENOMIC DNA]</scope>
    <source>
        <strain evidence="2 3">AT_MEX2019</strain>
        <tissue evidence="2">Muscle</tissue>
    </source>
</reference>
<evidence type="ECO:0000313" key="2">
    <source>
        <dbReference type="EMBL" id="MED6236550.1"/>
    </source>
</evidence>
<evidence type="ECO:0000256" key="1">
    <source>
        <dbReference type="SAM" id="Phobius"/>
    </source>
</evidence>
<organism evidence="2 3">
    <name type="scientific">Ataeniobius toweri</name>
    <dbReference type="NCBI Taxonomy" id="208326"/>
    <lineage>
        <taxon>Eukaryota</taxon>
        <taxon>Metazoa</taxon>
        <taxon>Chordata</taxon>
        <taxon>Craniata</taxon>
        <taxon>Vertebrata</taxon>
        <taxon>Euteleostomi</taxon>
        <taxon>Actinopterygii</taxon>
        <taxon>Neopterygii</taxon>
        <taxon>Teleostei</taxon>
        <taxon>Neoteleostei</taxon>
        <taxon>Acanthomorphata</taxon>
        <taxon>Ovalentaria</taxon>
        <taxon>Atherinomorphae</taxon>
        <taxon>Cyprinodontiformes</taxon>
        <taxon>Goodeidae</taxon>
        <taxon>Ataeniobius</taxon>
    </lineage>
</organism>
<dbReference type="Proteomes" id="UP001345963">
    <property type="component" value="Unassembled WGS sequence"/>
</dbReference>
<accession>A0ABU7AGL3</accession>
<dbReference type="PROSITE" id="PS51257">
    <property type="entry name" value="PROKAR_LIPOPROTEIN"/>
    <property type="match status" value="1"/>
</dbReference>
<keyword evidence="1" id="KW-1133">Transmembrane helix</keyword>
<proteinExistence type="predicted"/>
<dbReference type="EMBL" id="JAHUTI010012222">
    <property type="protein sequence ID" value="MED6236550.1"/>
    <property type="molecule type" value="Genomic_DNA"/>
</dbReference>
<gene>
    <name evidence="2" type="ORF">ATANTOWER_010880</name>
</gene>
<keyword evidence="3" id="KW-1185">Reference proteome</keyword>
<keyword evidence="1" id="KW-0472">Membrane</keyword>
<comment type="caution">
    <text evidence="2">The sequence shown here is derived from an EMBL/GenBank/DDBJ whole genome shotgun (WGS) entry which is preliminary data.</text>
</comment>
<protein>
    <submittedName>
        <fullName evidence="2">Uncharacterized protein</fullName>
    </submittedName>
</protein>
<keyword evidence="1" id="KW-0812">Transmembrane</keyword>
<evidence type="ECO:0000313" key="3">
    <source>
        <dbReference type="Proteomes" id="UP001345963"/>
    </source>
</evidence>
<feature type="transmembrane region" description="Helical" evidence="1">
    <location>
        <begin position="85"/>
        <end position="110"/>
    </location>
</feature>